<comment type="caution">
    <text evidence="2">The sequence shown here is derived from an EMBL/GenBank/DDBJ whole genome shotgun (WGS) entry which is preliminary data.</text>
</comment>
<dbReference type="Gene3D" id="3.90.550.10">
    <property type="entry name" value="Spore Coat Polysaccharide Biosynthesis Protein SpsA, Chain A"/>
    <property type="match status" value="1"/>
</dbReference>
<dbReference type="InterPro" id="IPR029044">
    <property type="entry name" value="Nucleotide-diphossugar_trans"/>
</dbReference>
<sequence>MTAIVLVKNEEKNLPNCLDSIKGLVKRIVVVDSGSTDSSKEIALSYGAEVYEHEWIHYAAQFNWAIDNIPIDTKWIYRIDADEVVTPELACEIEQACEEHAEDNVNGLVMKFKIFFMGRFLTHGGVYPFYNLTIFKNGFGRYEDRAMGEHIVLSEGRSVNLEHDCLHYDFKDLSSWTIKHNNYSTREVTDYFYVRENNPELATLYGEAERTKSLRDNLYYKLPLFLRAHLYFIYRYYFRFGFLDGKPGKMYAFLQAYWYRFLVDAKIYEKELNGQNPNDK</sequence>
<gene>
    <name evidence="2" type="ORF">H9X80_05125</name>
</gene>
<dbReference type="Pfam" id="PF00535">
    <property type="entry name" value="Glycos_transf_2"/>
    <property type="match status" value="1"/>
</dbReference>
<organism evidence="2 3">
    <name type="scientific">Olsenella profusa</name>
    <dbReference type="NCBI Taxonomy" id="138595"/>
    <lineage>
        <taxon>Bacteria</taxon>
        <taxon>Bacillati</taxon>
        <taxon>Actinomycetota</taxon>
        <taxon>Coriobacteriia</taxon>
        <taxon>Coriobacteriales</taxon>
        <taxon>Atopobiaceae</taxon>
        <taxon>Olsenella</taxon>
    </lineage>
</organism>
<dbReference type="EMBL" id="JACSNQ010000008">
    <property type="protein sequence ID" value="MBM6774921.1"/>
    <property type="molecule type" value="Genomic_DNA"/>
</dbReference>
<dbReference type="Proteomes" id="UP000712527">
    <property type="component" value="Unassembled WGS sequence"/>
</dbReference>
<evidence type="ECO:0000259" key="1">
    <source>
        <dbReference type="Pfam" id="PF00535"/>
    </source>
</evidence>
<dbReference type="RefSeq" id="WP_204793265.1">
    <property type="nucleotide sequence ID" value="NZ_JACSNQ010000008.1"/>
</dbReference>
<proteinExistence type="predicted"/>
<protein>
    <submittedName>
        <fullName evidence="2">Glycosyltransferase family 2 protein</fullName>
    </submittedName>
</protein>
<keyword evidence="3" id="KW-1185">Reference proteome</keyword>
<name>A0ABS2F1R5_9ACTN</name>
<evidence type="ECO:0000313" key="2">
    <source>
        <dbReference type="EMBL" id="MBM6774921.1"/>
    </source>
</evidence>
<dbReference type="SUPFAM" id="SSF53448">
    <property type="entry name" value="Nucleotide-diphospho-sugar transferases"/>
    <property type="match status" value="1"/>
</dbReference>
<accession>A0ABS2F1R5</accession>
<dbReference type="CDD" id="cd02511">
    <property type="entry name" value="Beta4Glucosyltransferase"/>
    <property type="match status" value="1"/>
</dbReference>
<feature type="domain" description="Glycosyltransferase 2-like" evidence="1">
    <location>
        <begin position="3"/>
        <end position="114"/>
    </location>
</feature>
<reference evidence="2 3" key="1">
    <citation type="journal article" date="2021" name="Sci. Rep.">
        <title>The distribution of antibiotic resistance genes in chicken gut microbiota commensals.</title>
        <authorList>
            <person name="Juricova H."/>
            <person name="Matiasovicova J."/>
            <person name="Kubasova T."/>
            <person name="Cejkova D."/>
            <person name="Rychlik I."/>
        </authorList>
    </citation>
    <scope>NUCLEOTIDE SEQUENCE [LARGE SCALE GENOMIC DNA]</scope>
    <source>
        <strain evidence="2 3">An794</strain>
    </source>
</reference>
<dbReference type="PANTHER" id="PTHR43630">
    <property type="entry name" value="POLY-BETA-1,6-N-ACETYL-D-GLUCOSAMINE SYNTHASE"/>
    <property type="match status" value="1"/>
</dbReference>
<dbReference type="PANTHER" id="PTHR43630:SF2">
    <property type="entry name" value="GLYCOSYLTRANSFERASE"/>
    <property type="match status" value="1"/>
</dbReference>
<evidence type="ECO:0000313" key="3">
    <source>
        <dbReference type="Proteomes" id="UP000712527"/>
    </source>
</evidence>
<dbReference type="InterPro" id="IPR001173">
    <property type="entry name" value="Glyco_trans_2-like"/>
</dbReference>